<protein>
    <recommendedName>
        <fullName evidence="2">alpha-L-fucosidase</fullName>
        <ecNumber evidence="2">3.2.1.51</ecNumber>
    </recommendedName>
</protein>
<dbReference type="InterPro" id="IPR013783">
    <property type="entry name" value="Ig-like_fold"/>
</dbReference>
<dbReference type="Pfam" id="PF01120">
    <property type="entry name" value="Alpha_L_fucos"/>
    <property type="match status" value="1"/>
</dbReference>
<evidence type="ECO:0000256" key="5">
    <source>
        <dbReference type="ARBA" id="ARBA00023295"/>
    </source>
</evidence>
<dbReference type="GO" id="GO:0016139">
    <property type="term" value="P:glycoside catabolic process"/>
    <property type="evidence" value="ECO:0007669"/>
    <property type="project" value="TreeGrafter"/>
</dbReference>
<dbReference type="GO" id="GO:0004560">
    <property type="term" value="F:alpha-L-fucosidase activity"/>
    <property type="evidence" value="ECO:0007669"/>
    <property type="project" value="InterPro"/>
</dbReference>
<dbReference type="EMBL" id="JADCKB010000011">
    <property type="protein sequence ID" value="MBE5040078.1"/>
    <property type="molecule type" value="Genomic_DNA"/>
</dbReference>
<evidence type="ECO:0000256" key="2">
    <source>
        <dbReference type="ARBA" id="ARBA00012662"/>
    </source>
</evidence>
<evidence type="ECO:0000256" key="4">
    <source>
        <dbReference type="ARBA" id="ARBA00022801"/>
    </source>
</evidence>
<evidence type="ECO:0000313" key="9">
    <source>
        <dbReference type="Proteomes" id="UP000806542"/>
    </source>
</evidence>
<evidence type="ECO:0000256" key="1">
    <source>
        <dbReference type="ARBA" id="ARBA00007951"/>
    </source>
</evidence>
<dbReference type="SUPFAM" id="SSF49785">
    <property type="entry name" value="Galactose-binding domain-like"/>
    <property type="match status" value="4"/>
</dbReference>
<dbReference type="PROSITE" id="PS50022">
    <property type="entry name" value="FA58C_3"/>
    <property type="match status" value="1"/>
</dbReference>
<dbReference type="PANTHER" id="PTHR10030:SF37">
    <property type="entry name" value="ALPHA-L-FUCOSIDASE-RELATED"/>
    <property type="match status" value="1"/>
</dbReference>
<dbReference type="Gene3D" id="2.60.40.10">
    <property type="entry name" value="Immunoglobulins"/>
    <property type="match status" value="1"/>
</dbReference>
<dbReference type="PANTHER" id="PTHR10030">
    <property type="entry name" value="ALPHA-L-FUCOSIDASE"/>
    <property type="match status" value="1"/>
</dbReference>
<dbReference type="RefSeq" id="WP_226392630.1">
    <property type="nucleotide sequence ID" value="NZ_JADCKB010000011.1"/>
</dbReference>
<name>A0A9D5RBJ0_9FIRM</name>
<evidence type="ECO:0000259" key="7">
    <source>
        <dbReference type="PROSITE" id="PS50022"/>
    </source>
</evidence>
<dbReference type="Pfam" id="PF13287">
    <property type="entry name" value="Fn3_assoc"/>
    <property type="match status" value="1"/>
</dbReference>
<proteinExistence type="inferred from homology"/>
<dbReference type="SMART" id="SM00812">
    <property type="entry name" value="Alpha_L_fucos"/>
    <property type="match status" value="1"/>
</dbReference>
<dbReference type="Pfam" id="PF05345">
    <property type="entry name" value="He_PIG"/>
    <property type="match status" value="1"/>
</dbReference>
<dbReference type="InterPro" id="IPR017853">
    <property type="entry name" value="GH"/>
</dbReference>
<feature type="chain" id="PRO_5039138057" description="alpha-L-fucosidase" evidence="6">
    <location>
        <begin position="22"/>
        <end position="1343"/>
    </location>
</feature>
<dbReference type="InterPro" id="IPR000421">
    <property type="entry name" value="FA58C"/>
</dbReference>
<evidence type="ECO:0000256" key="3">
    <source>
        <dbReference type="ARBA" id="ARBA00022729"/>
    </source>
</evidence>
<dbReference type="EC" id="3.2.1.51" evidence="2"/>
<comment type="similarity">
    <text evidence="1">Belongs to the glycosyl hydrolase 29 family.</text>
</comment>
<reference evidence="8" key="1">
    <citation type="submission" date="2020-10" db="EMBL/GenBank/DDBJ databases">
        <title>ChiBAC.</title>
        <authorList>
            <person name="Zenner C."/>
            <person name="Hitch T.C.A."/>
            <person name="Clavel T."/>
        </authorList>
    </citation>
    <scope>NUCLEOTIDE SEQUENCE</scope>
    <source>
        <strain evidence="8">DSM 107454</strain>
    </source>
</reference>
<dbReference type="InterPro" id="IPR057739">
    <property type="entry name" value="Glyco_hydro_29_N"/>
</dbReference>
<dbReference type="Pfam" id="PF00754">
    <property type="entry name" value="F5_F8_type_C"/>
    <property type="match status" value="2"/>
</dbReference>
<dbReference type="InterPro" id="IPR000933">
    <property type="entry name" value="Glyco_hydro_29"/>
</dbReference>
<keyword evidence="3 6" id="KW-0732">Signal</keyword>
<dbReference type="GO" id="GO:0005764">
    <property type="term" value="C:lysosome"/>
    <property type="evidence" value="ECO:0007669"/>
    <property type="project" value="TreeGrafter"/>
</dbReference>
<dbReference type="SUPFAM" id="SSF51445">
    <property type="entry name" value="(Trans)glycosidases"/>
    <property type="match status" value="1"/>
</dbReference>
<keyword evidence="9" id="KW-1185">Reference proteome</keyword>
<dbReference type="Pfam" id="PF22633">
    <property type="entry name" value="F5_F8_type_C_2"/>
    <property type="match status" value="1"/>
</dbReference>
<keyword evidence="4" id="KW-0378">Hydrolase</keyword>
<evidence type="ECO:0000313" key="8">
    <source>
        <dbReference type="EMBL" id="MBE5040078.1"/>
    </source>
</evidence>
<gene>
    <name evidence="8" type="ORF">INF28_06345</name>
</gene>
<dbReference type="Proteomes" id="UP000806542">
    <property type="component" value="Unassembled WGS sequence"/>
</dbReference>
<keyword evidence="5" id="KW-0326">Glycosidase</keyword>
<dbReference type="InterPro" id="IPR008979">
    <property type="entry name" value="Galactose-bd-like_sf"/>
</dbReference>
<evidence type="ECO:0000256" key="6">
    <source>
        <dbReference type="SAM" id="SignalP"/>
    </source>
</evidence>
<dbReference type="Gene3D" id="2.60.120.260">
    <property type="entry name" value="Galactose-binding domain-like"/>
    <property type="match status" value="4"/>
</dbReference>
<dbReference type="Gene3D" id="3.20.20.80">
    <property type="entry name" value="Glycosidases"/>
    <property type="match status" value="1"/>
</dbReference>
<dbReference type="GO" id="GO:0006004">
    <property type="term" value="P:fucose metabolic process"/>
    <property type="evidence" value="ECO:0007669"/>
    <property type="project" value="TreeGrafter"/>
</dbReference>
<feature type="domain" description="F5/8 type C" evidence="7">
    <location>
        <begin position="86"/>
        <end position="165"/>
    </location>
</feature>
<feature type="signal peptide" evidence="6">
    <location>
        <begin position="1"/>
        <end position="21"/>
    </location>
</feature>
<organism evidence="8 9">
    <name type="scientific">Ructibacterium gallinarum</name>
    <dbReference type="NCBI Taxonomy" id="2779355"/>
    <lineage>
        <taxon>Bacteria</taxon>
        <taxon>Bacillati</taxon>
        <taxon>Bacillota</taxon>
        <taxon>Clostridia</taxon>
        <taxon>Eubacteriales</taxon>
        <taxon>Oscillospiraceae</taxon>
        <taxon>Ructibacterium</taxon>
    </lineage>
</organism>
<accession>A0A9D5RBJ0</accession>
<comment type="caution">
    <text evidence="8">The sequence shown here is derived from an EMBL/GenBank/DDBJ whole genome shotgun (WGS) entry which is preliminary data.</text>
</comment>
<dbReference type="InterPro" id="IPR026876">
    <property type="entry name" value="Fn3_assoc_repeat"/>
</dbReference>
<sequence length="1343" mass="150435">MRRIIAILMLLCFINPIRAIAESETSPNYASEAKVYLQSNGGVPLPDSAGNIAEYAIDGDDTTGACAAMEWAWTLHLDLGVIREGINQVVLTFASDTAKPEDFCILTSEDGETWRTVVEVTGNQIYARKAYDFESVNARYIRVRDMKAFVGVSQMMINEIEVYANKTDTVSAYLTNVAEDGYIEKDTQPIIRLNSTMPQEYYSKIKLTHDQDQILCSISANETGKDITVNPKEPLVVGETYILSIDCIKEWKLTVVDRSPMKNVTASILNMNELDFSNYVAENYRAENAIDGNLDTYTFLDFATSGDLIFICELDFHKICVDVSKVIVNFGTSVPPSFNITVSVDGENWQTVYSKYTYGAQKHIIDFAPVEARYLRVVPNERHINIAEIEVMCLPGQDPVEEPQEETGSGPLEILSVSDSEYMENRDYAIYPAFVDNMPYQSWTEAGSLDYYQIKVSGGQKPYQFSITEGRLPEGLFLSNDGKIYGTATVEETVSFTVNVTDANAASVSKELSMTANPYRAYWFEEARFGAMIQWGAFSKPATMNIPEFEERISEGWDADKWAQQIYDMGGRVLNFTLVAGDGVRLWPSKVRPVTDLYTQRDMAQELVDAFHKRGMKLISYISGDYTWIAENMIIDEKTGSMSDLTDGWLRELIERGVDGFWFDSGSFIGQSNLRKQVAIIRTLNPFATIENNPGPHTEGWMPLYPDVDMITTECTNLDPTVNALPVAVRPGVRKKVTADTNALLGPDWTDIDGRTDDRCTTDLKPVEAIIQNIQDNWDQDATYLLCWPVASNGDLLGHPKVAQYLQEIGEWVNQNREPTQTPEASLPDDVSYQGMQTVALTSEPGAKIYYTLDGSNPSDNSLEYTEPIVLEESTKLSACAYIDGKGKSRILRKEYIIIRENESFQSLFSEEQITTALSQEIAAKELTPVASSSRFVEGTDSVSFLCDGNLENCWYPEWGNDKSEAWATVELNAKYQLSSVKVISQEEYTASVWLQMDNEWQQVAESMQFGIGETIVDLQGRQATAIKLIKENNEGIFAINEIIPYGVEVKQLGDRSQMVGMLLTTGKYPIKIESVGRMVSGNDGGKHRFFLIEVSNGSQPLVVADIDMLSGEPDSMGFVYERVAPAILQPFSQYFVLCEEDKNSSYLDVPISGISNQYLKVTDGAMSDFSLTKYYDCSYLGDKSQLLNLKFTPLTPLENKNNNLAYGVSAKLLDNEDRVRRASMGTGHAFYAVDGKEETSAGPSEAWAWTLFIDLEQVYDSIDKVEVSFSPGLYPTEYEIYASVDNVEWVRITHVADKHTDEKIVHTYEPFSARYFKIRSLKPDGPGQEGAQMWISEVGIYN</sequence>